<dbReference type="Proteomes" id="UP000268093">
    <property type="component" value="Unassembled WGS sequence"/>
</dbReference>
<protein>
    <submittedName>
        <fullName evidence="1">Uncharacterized protein</fullName>
    </submittedName>
</protein>
<comment type="caution">
    <text evidence="1">The sequence shown here is derived from an EMBL/GenBank/DDBJ whole genome shotgun (WGS) entry which is preliminary data.</text>
</comment>
<dbReference type="EMBL" id="RBNI01002383">
    <property type="protein sequence ID" value="RUP49355.1"/>
    <property type="molecule type" value="Genomic_DNA"/>
</dbReference>
<accession>A0A433DEX3</accession>
<gene>
    <name evidence="1" type="ORF">BC936DRAFT_142732</name>
</gene>
<sequence>MNLEGICENPSCKAYNKRIIHLWGRRDYDFVYDQHKCVDPIACAFARTWWKFSGTKIPGGGRRSEDVNSTWRYAGDAYHKFDETLSGSVGWSKLKIFVSKSKPL</sequence>
<dbReference type="AlphaFoldDB" id="A0A433DEX3"/>
<dbReference type="OrthoDB" id="428577at2759"/>
<evidence type="ECO:0000313" key="1">
    <source>
        <dbReference type="EMBL" id="RUP49355.1"/>
    </source>
</evidence>
<name>A0A433DEX3_9FUNG</name>
<proteinExistence type="predicted"/>
<keyword evidence="2" id="KW-1185">Reference proteome</keyword>
<reference evidence="1 2" key="1">
    <citation type="journal article" date="2018" name="New Phytol.">
        <title>Phylogenomics of Endogonaceae and evolution of mycorrhizas within Mucoromycota.</title>
        <authorList>
            <person name="Chang Y."/>
            <person name="Desiro A."/>
            <person name="Na H."/>
            <person name="Sandor L."/>
            <person name="Lipzen A."/>
            <person name="Clum A."/>
            <person name="Barry K."/>
            <person name="Grigoriev I.V."/>
            <person name="Martin F.M."/>
            <person name="Stajich J.E."/>
            <person name="Smith M.E."/>
            <person name="Bonito G."/>
            <person name="Spatafora J.W."/>
        </authorList>
    </citation>
    <scope>NUCLEOTIDE SEQUENCE [LARGE SCALE GENOMIC DNA]</scope>
    <source>
        <strain evidence="1 2">GMNB39</strain>
    </source>
</reference>
<evidence type="ECO:0000313" key="2">
    <source>
        <dbReference type="Proteomes" id="UP000268093"/>
    </source>
</evidence>
<organism evidence="1 2">
    <name type="scientific">Jimgerdemannia flammicorona</name>
    <dbReference type="NCBI Taxonomy" id="994334"/>
    <lineage>
        <taxon>Eukaryota</taxon>
        <taxon>Fungi</taxon>
        <taxon>Fungi incertae sedis</taxon>
        <taxon>Mucoromycota</taxon>
        <taxon>Mucoromycotina</taxon>
        <taxon>Endogonomycetes</taxon>
        <taxon>Endogonales</taxon>
        <taxon>Endogonaceae</taxon>
        <taxon>Jimgerdemannia</taxon>
    </lineage>
</organism>